<dbReference type="SUPFAM" id="SSF54001">
    <property type="entry name" value="Cysteine proteinases"/>
    <property type="match status" value="1"/>
</dbReference>
<dbReference type="PROSITE" id="PS50235">
    <property type="entry name" value="USP_3"/>
    <property type="match status" value="1"/>
</dbReference>
<name>A0A2P2M9C3_RHIMU</name>
<dbReference type="Gene3D" id="3.90.70.10">
    <property type="entry name" value="Cysteine proteinases"/>
    <property type="match status" value="1"/>
</dbReference>
<dbReference type="PANTHER" id="PTHR24006">
    <property type="entry name" value="UBIQUITIN CARBOXYL-TERMINAL HYDROLASE"/>
    <property type="match status" value="1"/>
</dbReference>
<dbReference type="PROSITE" id="PS00973">
    <property type="entry name" value="USP_2"/>
    <property type="match status" value="1"/>
</dbReference>
<dbReference type="InterPro" id="IPR001394">
    <property type="entry name" value="Peptidase_C19_UCH"/>
</dbReference>
<feature type="domain" description="USP" evidence="3">
    <location>
        <begin position="1"/>
        <end position="83"/>
    </location>
</feature>
<dbReference type="InterPro" id="IPR038765">
    <property type="entry name" value="Papain-like_cys_pep_sf"/>
</dbReference>
<dbReference type="EMBL" id="GGEC01046323">
    <property type="protein sequence ID" value="MBX26807.1"/>
    <property type="molecule type" value="Transcribed_RNA"/>
</dbReference>
<evidence type="ECO:0000259" key="3">
    <source>
        <dbReference type="PROSITE" id="PS50235"/>
    </source>
</evidence>
<dbReference type="EMBL" id="GGEC01046330">
    <property type="protein sequence ID" value="MBX26814.1"/>
    <property type="molecule type" value="Transcribed_RNA"/>
</dbReference>
<dbReference type="InterPro" id="IPR018200">
    <property type="entry name" value="USP_CS"/>
</dbReference>
<reference evidence="4" key="1">
    <citation type="submission" date="2018-02" db="EMBL/GenBank/DDBJ databases">
        <title>Rhizophora mucronata_Transcriptome.</title>
        <authorList>
            <person name="Meera S.P."/>
            <person name="Sreeshan A."/>
            <person name="Augustine A."/>
        </authorList>
    </citation>
    <scope>NUCLEOTIDE SEQUENCE</scope>
    <source>
        <tissue evidence="4">Leaf</tissue>
    </source>
</reference>
<dbReference type="EMBL" id="GGEC01046326">
    <property type="protein sequence ID" value="MBX26810.1"/>
    <property type="molecule type" value="Transcribed_RNA"/>
</dbReference>
<sequence length="382" mass="41816">MLWSFNMSMYCQAFLFSLQDGDLKYSLYGVLVHYGHNTHSGHYVCFVCTSSGIWYLLNDNEVHQVSEKHVLEQKAYMLFYVRERKNVALRRPINVIPKEHMKAAFHNNANLVYRSFRRESVSSRVNGSHTADCSAGDKMNISNVGPVREIFAKEASARQKNEVVNPECTVLKQDPVLGPSSSAPLLKDMSKCDYSGSPGLAESLSLSGPSVNSNNDTPKLEHASSINGAKFSDSDEVTFCSTGSPQNPSNGKLFMNVALQQINHGLDVGDSTDVLPGGPCDGTVAKVQCSAACLDSGDKPLDNIEPVKASYKTSCSSSQVDSISSEQPAGNILHDHVGDASKEISHHLVNSSIPLVVPNECLHGEQKTHFRPLKSHRRTTFR</sequence>
<feature type="region of interest" description="Disordered" evidence="2">
    <location>
        <begin position="203"/>
        <end position="222"/>
    </location>
</feature>
<accession>A0A2P2M9C3</accession>
<organism evidence="4">
    <name type="scientific">Rhizophora mucronata</name>
    <name type="common">Asiatic mangrove</name>
    <dbReference type="NCBI Taxonomy" id="61149"/>
    <lineage>
        <taxon>Eukaryota</taxon>
        <taxon>Viridiplantae</taxon>
        <taxon>Streptophyta</taxon>
        <taxon>Embryophyta</taxon>
        <taxon>Tracheophyta</taxon>
        <taxon>Spermatophyta</taxon>
        <taxon>Magnoliopsida</taxon>
        <taxon>eudicotyledons</taxon>
        <taxon>Gunneridae</taxon>
        <taxon>Pentapetalae</taxon>
        <taxon>rosids</taxon>
        <taxon>fabids</taxon>
        <taxon>Malpighiales</taxon>
        <taxon>Rhizophoraceae</taxon>
        <taxon>Rhizophora</taxon>
    </lineage>
</organism>
<dbReference type="GO" id="GO:0004843">
    <property type="term" value="F:cysteine-type deubiquitinase activity"/>
    <property type="evidence" value="ECO:0007669"/>
    <property type="project" value="InterPro"/>
</dbReference>
<dbReference type="GO" id="GO:0016579">
    <property type="term" value="P:protein deubiquitination"/>
    <property type="evidence" value="ECO:0007669"/>
    <property type="project" value="InterPro"/>
</dbReference>
<evidence type="ECO:0000256" key="1">
    <source>
        <dbReference type="ARBA" id="ARBA00009085"/>
    </source>
</evidence>
<dbReference type="InterPro" id="IPR050164">
    <property type="entry name" value="Peptidase_C19"/>
</dbReference>
<dbReference type="EMBL" id="GGEC01046331">
    <property type="protein sequence ID" value="MBX26815.1"/>
    <property type="molecule type" value="Transcribed_RNA"/>
</dbReference>
<evidence type="ECO:0000256" key="2">
    <source>
        <dbReference type="SAM" id="MobiDB-lite"/>
    </source>
</evidence>
<dbReference type="GO" id="GO:0005634">
    <property type="term" value="C:nucleus"/>
    <property type="evidence" value="ECO:0007669"/>
    <property type="project" value="TreeGrafter"/>
</dbReference>
<evidence type="ECO:0000313" key="4">
    <source>
        <dbReference type="EMBL" id="MBX26814.1"/>
    </source>
</evidence>
<dbReference type="AlphaFoldDB" id="A0A2P2M9C3"/>
<feature type="compositionally biased region" description="Polar residues" evidence="2">
    <location>
        <begin position="204"/>
        <end position="217"/>
    </location>
</feature>
<dbReference type="InterPro" id="IPR028889">
    <property type="entry name" value="USP"/>
</dbReference>
<proteinExistence type="inferred from homology"/>
<comment type="similarity">
    <text evidence="1">Belongs to the peptidase C19 family.</text>
</comment>
<dbReference type="GO" id="GO:0005829">
    <property type="term" value="C:cytosol"/>
    <property type="evidence" value="ECO:0007669"/>
    <property type="project" value="TreeGrafter"/>
</dbReference>
<protein>
    <submittedName>
        <fullName evidence="4">Uncharacterized protein MANES_06G036300</fullName>
    </submittedName>
</protein>
<dbReference type="PANTHER" id="PTHR24006:SF663">
    <property type="entry name" value="UBIQUITIN CARBOXYL-TERMINAL HYDROLASE 23"/>
    <property type="match status" value="1"/>
</dbReference>
<dbReference type="Pfam" id="PF00443">
    <property type="entry name" value="UCH"/>
    <property type="match status" value="1"/>
</dbReference>